<evidence type="ECO:0000256" key="9">
    <source>
        <dbReference type="ARBA" id="ARBA00023146"/>
    </source>
</evidence>
<dbReference type="GO" id="GO:0009328">
    <property type="term" value="C:phenylalanine-tRNA ligase complex"/>
    <property type="evidence" value="ECO:0007669"/>
    <property type="project" value="TreeGrafter"/>
</dbReference>
<feature type="domain" description="B5" evidence="11">
    <location>
        <begin position="297"/>
        <end position="379"/>
    </location>
</feature>
<dbReference type="SMART" id="SM00873">
    <property type="entry name" value="B3_4"/>
    <property type="match status" value="1"/>
</dbReference>
<dbReference type="GeneID" id="54615596"/>
<dbReference type="InterPro" id="IPR045060">
    <property type="entry name" value="Phe-tRNA-ligase_IIc_bsu"/>
</dbReference>
<dbReference type="EC" id="6.1.1.20" evidence="2"/>
<keyword evidence="4" id="KW-0479">Metal-binding</keyword>
<keyword evidence="7" id="KW-0460">Magnesium</keyword>
<dbReference type="InterPro" id="IPR005146">
    <property type="entry name" value="B3/B4_tRNA-bd"/>
</dbReference>
<dbReference type="Gene3D" id="3.30.930.10">
    <property type="entry name" value="Bira Bifunctional Protein, Domain 2"/>
    <property type="match status" value="1"/>
</dbReference>
<dbReference type="EMBL" id="MT193838">
    <property type="protein sequence ID" value="QIZ74611.1"/>
    <property type="molecule type" value="Genomic_DNA"/>
</dbReference>
<gene>
    <name evidence="12" type="primary">syfB</name>
</gene>
<dbReference type="InterPro" id="IPR045864">
    <property type="entry name" value="aa-tRNA-synth_II/BPL/LPL"/>
</dbReference>
<evidence type="ECO:0000313" key="12">
    <source>
        <dbReference type="EMBL" id="QIZ74611.1"/>
    </source>
</evidence>
<evidence type="ECO:0000256" key="4">
    <source>
        <dbReference type="ARBA" id="ARBA00022723"/>
    </source>
</evidence>
<dbReference type="InterPro" id="IPR041616">
    <property type="entry name" value="PheRS_beta_core"/>
</dbReference>
<evidence type="ECO:0000256" key="2">
    <source>
        <dbReference type="ARBA" id="ARBA00012814"/>
    </source>
</evidence>
<dbReference type="Pfam" id="PF03483">
    <property type="entry name" value="B3_4"/>
    <property type="match status" value="1"/>
</dbReference>
<dbReference type="GO" id="GO:0004826">
    <property type="term" value="F:phenylalanine-tRNA ligase activity"/>
    <property type="evidence" value="ECO:0007669"/>
    <property type="project" value="UniProtKB-EC"/>
</dbReference>
<proteinExistence type="predicted"/>
<dbReference type="SUPFAM" id="SSF56037">
    <property type="entry name" value="PheT/TilS domain"/>
    <property type="match status" value="1"/>
</dbReference>
<keyword evidence="12" id="KW-0150">Chloroplast</keyword>
<evidence type="ECO:0000259" key="10">
    <source>
        <dbReference type="PROSITE" id="PS51447"/>
    </source>
</evidence>
<dbReference type="AlphaFoldDB" id="A0A6H1U6Y7"/>
<dbReference type="Gene3D" id="3.30.56.10">
    <property type="match status" value="2"/>
</dbReference>
<organism evidence="12">
    <name type="scientific">Caulacanthus okamurae</name>
    <dbReference type="NCBI Taxonomy" id="152008"/>
    <lineage>
        <taxon>Eukaryota</taxon>
        <taxon>Rhodophyta</taxon>
        <taxon>Florideophyceae</taxon>
        <taxon>Rhodymeniophycidae</taxon>
        <taxon>Gigartinales</taxon>
        <taxon>Caulacanthaceae</taxon>
        <taxon>Caulacanthus</taxon>
    </lineage>
</organism>
<dbReference type="GO" id="GO:0003723">
    <property type="term" value="F:RNA binding"/>
    <property type="evidence" value="ECO:0007669"/>
    <property type="project" value="InterPro"/>
</dbReference>
<comment type="cofactor">
    <cofactor evidence="1">
        <name>Mg(2+)</name>
        <dbReference type="ChEBI" id="CHEBI:18420"/>
    </cofactor>
</comment>
<evidence type="ECO:0000256" key="7">
    <source>
        <dbReference type="ARBA" id="ARBA00022842"/>
    </source>
</evidence>
<dbReference type="GO" id="GO:0006432">
    <property type="term" value="P:phenylalanyl-tRNA aminoacylation"/>
    <property type="evidence" value="ECO:0007669"/>
    <property type="project" value="InterPro"/>
</dbReference>
<evidence type="ECO:0000256" key="8">
    <source>
        <dbReference type="ARBA" id="ARBA00022917"/>
    </source>
</evidence>
<keyword evidence="6" id="KW-0067">ATP-binding</keyword>
<dbReference type="SMART" id="SM00874">
    <property type="entry name" value="B5"/>
    <property type="match status" value="1"/>
</dbReference>
<dbReference type="RefSeq" id="YP_009773994.1">
    <property type="nucleotide sequence ID" value="NC_047434.1"/>
</dbReference>
<dbReference type="GO" id="GO:0000287">
    <property type="term" value="F:magnesium ion binding"/>
    <property type="evidence" value="ECO:0007669"/>
    <property type="project" value="InterPro"/>
</dbReference>
<protein>
    <recommendedName>
        <fullName evidence="2">phenylalanine--tRNA ligase</fullName>
        <ecNumber evidence="2">6.1.1.20</ecNumber>
    </recommendedName>
</protein>
<dbReference type="PANTHER" id="PTHR10947">
    <property type="entry name" value="PHENYLALANYL-TRNA SYNTHETASE BETA CHAIN AND LEUCINE-RICH REPEAT-CONTAINING PROTEIN 47"/>
    <property type="match status" value="1"/>
</dbReference>
<dbReference type="Pfam" id="PF03147">
    <property type="entry name" value="FDX-ACB"/>
    <property type="match status" value="1"/>
</dbReference>
<keyword evidence="12" id="KW-0934">Plastid</keyword>
<sequence>MKFSWKWLNQLIDLKNISLNQIIYKLTLAGFEIEDIINIEKTNDRILDISITANRMDAESMVGLARELSTIFDLDTLYTLNNYCSINTRVNKKTTSRKINLSSFSHNHLLDIQFQVIDNIRIRKTPKWLENYLIGCDIVPNNILTDITQYINIKWGQHIEIFDTNKIDNQGLKTDLLEITKVHNLHKYISSDDTINIQGLIYKQTPISVFGSEFNSDFSCDNNTFSILIMGYICHPIYLNTIVDKLNKKTGQLQKRKKVISRHDFLSAYKEVINLVHNLNCIESKFVSDYEWHEKINTSKTITISKTEINHTLGPVAKSKKHLTNQEIIKILDSLKLNPMYQENNFIVKIPEYRKSDITRPIDVIEEIGRIYGFNHFIDILPSNYKKGKISNLAIFLKKVRNSLRSLGLHEVTHYSLDNLSQNKSSITLHNPLQEDQTHLRQSLIYHLLNTIKYNEQQKNSILECFEIGRVFNKKLLEDNTYNYTENIYIAGILGRNEFSKNLWSNKGQELSWFQAKGLIETLLEELHSSTVWKASAKDSIWLNISHPYRYAVLQNKQTNKKVGIFSELNFNSSKTLSKHHHIYIFELNLLELMKTVKKPQHLSYTYQKYSPYPSVTRDISLILDRRISSTVVKEFILHQNNKFIESIEILNEYTNDNHSRSISFRIAYRSNTKTLNDKDVQRIDKDINILLNKFNQKKANFFLE</sequence>
<dbReference type="SUPFAM" id="SSF55681">
    <property type="entry name" value="Class II aaRS and biotin synthetases"/>
    <property type="match status" value="1"/>
</dbReference>
<dbReference type="PANTHER" id="PTHR10947:SF0">
    <property type="entry name" value="PHENYLALANINE--TRNA LIGASE BETA SUBUNIT"/>
    <property type="match status" value="1"/>
</dbReference>
<keyword evidence="3" id="KW-0436">Ligase</keyword>
<dbReference type="InterPro" id="IPR020825">
    <property type="entry name" value="Phe-tRNA_synthase-like_B3/B4"/>
</dbReference>
<evidence type="ECO:0000256" key="1">
    <source>
        <dbReference type="ARBA" id="ARBA00001946"/>
    </source>
</evidence>
<dbReference type="SMART" id="SM00896">
    <property type="entry name" value="FDX-ACB"/>
    <property type="match status" value="1"/>
</dbReference>
<dbReference type="SUPFAM" id="SSF54991">
    <property type="entry name" value="Anticodon-binding domain of PheRS"/>
    <property type="match status" value="1"/>
</dbReference>
<dbReference type="PROSITE" id="PS51447">
    <property type="entry name" value="FDX_ACB"/>
    <property type="match status" value="1"/>
</dbReference>
<accession>A0A6H1U6Y7</accession>
<dbReference type="GO" id="GO:0005524">
    <property type="term" value="F:ATP binding"/>
    <property type="evidence" value="ECO:0007669"/>
    <property type="project" value="UniProtKB-KW"/>
</dbReference>
<keyword evidence="8" id="KW-0648">Protein biosynthesis</keyword>
<dbReference type="Gene3D" id="3.50.40.10">
    <property type="entry name" value="Phenylalanyl-trna Synthetase, Chain B, domain 3"/>
    <property type="match status" value="1"/>
</dbReference>
<reference evidence="12" key="1">
    <citation type="submission" date="2020-03" db="EMBL/GenBank/DDBJ databases">
        <title>Complete organellar genome analysis of the invasive marine red alga Caulacanthus okamurae (Caulacanthaceae, Rhodophyta) from Moss Landing, California, USA.</title>
        <authorList>
            <person name="Hughey J.R."/>
        </authorList>
    </citation>
    <scope>NUCLEOTIDE SEQUENCE</scope>
</reference>
<dbReference type="Gene3D" id="3.30.70.380">
    <property type="entry name" value="Ferrodoxin-fold anticodon-binding domain"/>
    <property type="match status" value="1"/>
</dbReference>
<feature type="domain" description="FDX-ACB" evidence="10">
    <location>
        <begin position="611"/>
        <end position="705"/>
    </location>
</feature>
<evidence type="ECO:0000256" key="3">
    <source>
        <dbReference type="ARBA" id="ARBA00022598"/>
    </source>
</evidence>
<name>A0A6H1U6Y7_9FLOR</name>
<dbReference type="InterPro" id="IPR036690">
    <property type="entry name" value="Fdx_antiC-bd_sf"/>
</dbReference>
<dbReference type="InterPro" id="IPR005147">
    <property type="entry name" value="tRNA_synthase_B5-dom"/>
</dbReference>
<evidence type="ECO:0000259" key="11">
    <source>
        <dbReference type="PROSITE" id="PS51483"/>
    </source>
</evidence>
<geneLocation type="chloroplast" evidence="12"/>
<evidence type="ECO:0000256" key="5">
    <source>
        <dbReference type="ARBA" id="ARBA00022741"/>
    </source>
</evidence>
<dbReference type="SUPFAM" id="SSF46955">
    <property type="entry name" value="Putative DNA-binding domain"/>
    <property type="match status" value="2"/>
</dbReference>
<keyword evidence="9 12" id="KW-0030">Aminoacyl-tRNA synthetase</keyword>
<dbReference type="InterPro" id="IPR005121">
    <property type="entry name" value="Fdx_antiC-bd"/>
</dbReference>
<keyword evidence="5" id="KW-0547">Nucleotide-binding</keyword>
<dbReference type="InterPro" id="IPR009061">
    <property type="entry name" value="DNA-bd_dom_put_sf"/>
</dbReference>
<dbReference type="Pfam" id="PF03484">
    <property type="entry name" value="B5"/>
    <property type="match status" value="1"/>
</dbReference>
<evidence type="ECO:0000256" key="6">
    <source>
        <dbReference type="ARBA" id="ARBA00022840"/>
    </source>
</evidence>
<dbReference type="PROSITE" id="PS51483">
    <property type="entry name" value="B5"/>
    <property type="match status" value="1"/>
</dbReference>
<dbReference type="Pfam" id="PF17759">
    <property type="entry name" value="tRNA_synthFbeta"/>
    <property type="match status" value="1"/>
</dbReference>